<proteinExistence type="predicted"/>
<keyword evidence="1" id="KW-1133">Transmembrane helix</keyword>
<feature type="transmembrane region" description="Helical" evidence="1">
    <location>
        <begin position="39"/>
        <end position="61"/>
    </location>
</feature>
<dbReference type="AlphaFoldDB" id="A0A382F0H8"/>
<accession>A0A382F0H8</accession>
<reference evidence="2" key="1">
    <citation type="submission" date="2018-05" db="EMBL/GenBank/DDBJ databases">
        <authorList>
            <person name="Lanie J.A."/>
            <person name="Ng W.-L."/>
            <person name="Kazmierczak K.M."/>
            <person name="Andrzejewski T.M."/>
            <person name="Davidsen T.M."/>
            <person name="Wayne K.J."/>
            <person name="Tettelin H."/>
            <person name="Glass J.I."/>
            <person name="Rusch D."/>
            <person name="Podicherti R."/>
            <person name="Tsui H.-C.T."/>
            <person name="Winkler M.E."/>
        </authorList>
    </citation>
    <scope>NUCLEOTIDE SEQUENCE</scope>
</reference>
<organism evidence="2">
    <name type="scientific">marine metagenome</name>
    <dbReference type="NCBI Taxonomy" id="408172"/>
    <lineage>
        <taxon>unclassified sequences</taxon>
        <taxon>metagenomes</taxon>
        <taxon>ecological metagenomes</taxon>
    </lineage>
</organism>
<dbReference type="EMBL" id="UINC01047206">
    <property type="protein sequence ID" value="SVB56179.1"/>
    <property type="molecule type" value="Genomic_DNA"/>
</dbReference>
<name>A0A382F0H8_9ZZZZ</name>
<protein>
    <submittedName>
        <fullName evidence="2">Uncharacterized protein</fullName>
    </submittedName>
</protein>
<gene>
    <name evidence="2" type="ORF">METZ01_LOCUS209033</name>
</gene>
<feature type="non-terminal residue" evidence="2">
    <location>
        <position position="1"/>
    </location>
</feature>
<keyword evidence="1" id="KW-0472">Membrane</keyword>
<keyword evidence="1" id="KW-0812">Transmembrane</keyword>
<evidence type="ECO:0000256" key="1">
    <source>
        <dbReference type="SAM" id="Phobius"/>
    </source>
</evidence>
<evidence type="ECO:0000313" key="2">
    <source>
        <dbReference type="EMBL" id="SVB56179.1"/>
    </source>
</evidence>
<sequence>EYTKKEYHPQSYLIKKEIEEWEQNNPFFQEQWDETTTMFILWSFYLTAYFIIGLVVAKAILF</sequence>